<dbReference type="EMBL" id="JTCM02000058">
    <property type="protein sequence ID" value="NEU75081.1"/>
    <property type="molecule type" value="Genomic_DNA"/>
</dbReference>
<evidence type="ECO:0000313" key="8">
    <source>
        <dbReference type="Proteomes" id="UP000031549"/>
    </source>
</evidence>
<dbReference type="Pfam" id="PF04055">
    <property type="entry name" value="Radical_SAM"/>
    <property type="match status" value="1"/>
</dbReference>
<feature type="domain" description="Radical SAM core" evidence="6">
    <location>
        <begin position="14"/>
        <end position="180"/>
    </location>
</feature>
<keyword evidence="1" id="KW-0949">S-adenosyl-L-methionine</keyword>
<protein>
    <submittedName>
        <fullName evidence="7">Radical SAM protein</fullName>
    </submittedName>
</protein>
<dbReference type="SFLD" id="SFLDS00029">
    <property type="entry name" value="Radical_SAM"/>
    <property type="match status" value="1"/>
</dbReference>
<comment type="similarity">
    <text evidence="5">Belongs to the radical SAM superfamily. Anaerobic sulfatase-maturating enzyme family.</text>
</comment>
<keyword evidence="2" id="KW-0479">Metal-binding</keyword>
<gene>
    <name evidence="7" type="ORF">PI95_021610</name>
</gene>
<proteinExistence type="inferred from homology"/>
<dbReference type="InterPro" id="IPR058240">
    <property type="entry name" value="rSAM_sf"/>
</dbReference>
<dbReference type="InterPro" id="IPR013785">
    <property type="entry name" value="Aldolase_TIM"/>
</dbReference>
<name>A0A846HF46_9CYAN</name>
<dbReference type="PANTHER" id="PTHR43273:SF3">
    <property type="entry name" value="ANAEROBIC SULFATASE-MATURATING ENZYME HOMOLOG ASLB-RELATED"/>
    <property type="match status" value="1"/>
</dbReference>
<dbReference type="GO" id="GO:0046872">
    <property type="term" value="F:metal ion binding"/>
    <property type="evidence" value="ECO:0007669"/>
    <property type="project" value="UniProtKB-KW"/>
</dbReference>
<dbReference type="SFLD" id="SFLDG01067">
    <property type="entry name" value="SPASM/twitch_domain_containing"/>
    <property type="match status" value="1"/>
</dbReference>
<sequence length="394" mass="45039">MPSNTKRVQFVVKSSKFCNLRCRYCYEYSELGNRAAIAPEQLDKMYSHIASYYSQLDHPTEIEFVWHGGEPLLQSPDYYWQTFDRQQEIFGELASSVTNIVQTNLTVLNKERIQLLRDGFDGVGVSVDLFGGLRTNQAGMDSQTTVLKNMDRLRDENIPYGCITVLTKLNLPYIQKIYKFFEKMNLSFRLLPLFNGAFDGQHKGFEINANEVLSAFCTLVDLWMEGDRLVVVQPIMDHIQQILHYYSPDSEPFYYDKKEWESIYLVNVTGDVYSYADAYNIEFSHGNLFKDSMEEIVLGSAHQKVIKAAEERIASTCTFCPYFGSCSGYPVAEEGILHNQVDDKGNMLCIKERGLLQHIEMRLKQAGIIDSATGKLNIKHRIPSKSIPALDCPL</sequence>
<dbReference type="Proteomes" id="UP000031549">
    <property type="component" value="Unassembled WGS sequence"/>
</dbReference>
<dbReference type="GO" id="GO:0051536">
    <property type="term" value="F:iron-sulfur cluster binding"/>
    <property type="evidence" value="ECO:0007669"/>
    <property type="project" value="UniProtKB-KW"/>
</dbReference>
<evidence type="ECO:0000256" key="5">
    <source>
        <dbReference type="ARBA" id="ARBA00023601"/>
    </source>
</evidence>
<keyword evidence="8" id="KW-1185">Reference proteome</keyword>
<dbReference type="SFLD" id="SFLDG01386">
    <property type="entry name" value="main_SPASM_domain-containing"/>
    <property type="match status" value="1"/>
</dbReference>
<evidence type="ECO:0000256" key="1">
    <source>
        <dbReference type="ARBA" id="ARBA00022691"/>
    </source>
</evidence>
<dbReference type="AlphaFoldDB" id="A0A846HF46"/>
<keyword evidence="3" id="KW-0408">Iron</keyword>
<dbReference type="InterPro" id="IPR007197">
    <property type="entry name" value="rSAM"/>
</dbReference>
<reference evidence="7 8" key="1">
    <citation type="journal article" date="2015" name="Genome Announc.">
        <title>Draft Genome Sequence of Cyanobacterium Hassallia byssoidea Strain VB512170, Isolated from Monuments in India.</title>
        <authorList>
            <person name="Singh D."/>
            <person name="Chandrababunaidu M.M."/>
            <person name="Panda A."/>
            <person name="Sen D."/>
            <person name="Bhattacharyya S."/>
            <person name="Adhikary S.P."/>
            <person name="Tripathy S."/>
        </authorList>
    </citation>
    <scope>NUCLEOTIDE SEQUENCE [LARGE SCALE GENOMIC DNA]</scope>
    <source>
        <strain evidence="7 8">VB512170</strain>
    </source>
</reference>
<evidence type="ECO:0000256" key="4">
    <source>
        <dbReference type="ARBA" id="ARBA00023014"/>
    </source>
</evidence>
<dbReference type="Gene3D" id="3.20.20.70">
    <property type="entry name" value="Aldolase class I"/>
    <property type="match status" value="1"/>
</dbReference>
<evidence type="ECO:0000259" key="6">
    <source>
        <dbReference type="Pfam" id="PF04055"/>
    </source>
</evidence>
<comment type="caution">
    <text evidence="7">The sequence shown here is derived from an EMBL/GenBank/DDBJ whole genome shotgun (WGS) entry which is preliminary data.</text>
</comment>
<dbReference type="GO" id="GO:0016491">
    <property type="term" value="F:oxidoreductase activity"/>
    <property type="evidence" value="ECO:0007669"/>
    <property type="project" value="InterPro"/>
</dbReference>
<evidence type="ECO:0000256" key="3">
    <source>
        <dbReference type="ARBA" id="ARBA00023004"/>
    </source>
</evidence>
<keyword evidence="4" id="KW-0411">Iron-sulfur</keyword>
<evidence type="ECO:0000256" key="2">
    <source>
        <dbReference type="ARBA" id="ARBA00022723"/>
    </source>
</evidence>
<dbReference type="RefSeq" id="WP_039738091.1">
    <property type="nucleotide sequence ID" value="NZ_JTCM02000058.1"/>
</dbReference>
<dbReference type="CDD" id="cd21109">
    <property type="entry name" value="SPASM"/>
    <property type="match status" value="1"/>
</dbReference>
<dbReference type="InterPro" id="IPR023867">
    <property type="entry name" value="Sulphatase_maturase_rSAM"/>
</dbReference>
<accession>A0A846HF46</accession>
<evidence type="ECO:0000313" key="7">
    <source>
        <dbReference type="EMBL" id="NEU75081.1"/>
    </source>
</evidence>
<dbReference type="SFLD" id="SFLDG01072">
    <property type="entry name" value="dehydrogenase_like"/>
    <property type="match status" value="1"/>
</dbReference>
<dbReference type="PANTHER" id="PTHR43273">
    <property type="entry name" value="ANAEROBIC SULFATASE-MATURATING ENZYME HOMOLOG ASLB-RELATED"/>
    <property type="match status" value="1"/>
</dbReference>
<dbReference type="CDD" id="cd01335">
    <property type="entry name" value="Radical_SAM"/>
    <property type="match status" value="1"/>
</dbReference>
<organism evidence="7 8">
    <name type="scientific">Hassallia byssoidea VB512170</name>
    <dbReference type="NCBI Taxonomy" id="1304833"/>
    <lineage>
        <taxon>Bacteria</taxon>
        <taxon>Bacillati</taxon>
        <taxon>Cyanobacteriota</taxon>
        <taxon>Cyanophyceae</taxon>
        <taxon>Nostocales</taxon>
        <taxon>Tolypothrichaceae</taxon>
        <taxon>Hassallia</taxon>
    </lineage>
</organism>
<dbReference type="SUPFAM" id="SSF102114">
    <property type="entry name" value="Radical SAM enzymes"/>
    <property type="match status" value="1"/>
</dbReference>